<dbReference type="AlphaFoldDB" id="A0A6J7JCM5"/>
<dbReference type="InterPro" id="IPR024020">
    <property type="entry name" value="Anit_sigma_mycothiol_RsrA"/>
</dbReference>
<dbReference type="InterPro" id="IPR041916">
    <property type="entry name" value="Anti_sigma_zinc_sf"/>
</dbReference>
<name>A0A6J7JCM5_9ZZZZ</name>
<evidence type="ECO:0000313" key="4">
    <source>
        <dbReference type="EMBL" id="CAB5020337.1"/>
    </source>
</evidence>
<gene>
    <name evidence="2" type="ORF">UFOPK3268_00220</name>
    <name evidence="3" type="ORF">UFOPK3752_01036</name>
    <name evidence="4" type="ORF">UFOPK4150_00208</name>
</gene>
<reference evidence="3" key="1">
    <citation type="submission" date="2020-05" db="EMBL/GenBank/DDBJ databases">
        <authorList>
            <person name="Chiriac C."/>
            <person name="Salcher M."/>
            <person name="Ghai R."/>
            <person name="Kavagutti S V."/>
        </authorList>
    </citation>
    <scope>NUCLEOTIDE SEQUENCE</scope>
</reference>
<organism evidence="3">
    <name type="scientific">freshwater metagenome</name>
    <dbReference type="NCBI Taxonomy" id="449393"/>
    <lineage>
        <taxon>unclassified sequences</taxon>
        <taxon>metagenomes</taxon>
        <taxon>ecological metagenomes</taxon>
    </lineage>
</organism>
<dbReference type="InterPro" id="IPR027383">
    <property type="entry name" value="Znf_put"/>
</dbReference>
<accession>A0A6J7JCM5</accession>
<dbReference type="EMBL" id="CAFBIZ010000015">
    <property type="protein sequence ID" value="CAB4846484.1"/>
    <property type="molecule type" value="Genomic_DNA"/>
</dbReference>
<dbReference type="Pfam" id="PF13490">
    <property type="entry name" value="zf-HC2"/>
    <property type="match status" value="1"/>
</dbReference>
<dbReference type="Gene3D" id="1.10.10.1320">
    <property type="entry name" value="Anti-sigma factor, zinc-finger domain"/>
    <property type="match status" value="1"/>
</dbReference>
<protein>
    <submittedName>
        <fullName evidence="3">Unannotated protein</fullName>
    </submittedName>
</protein>
<dbReference type="NCBIfam" id="TIGR03988">
    <property type="entry name" value="antisig_RsrA"/>
    <property type="match status" value="1"/>
</dbReference>
<evidence type="ECO:0000259" key="1">
    <source>
        <dbReference type="Pfam" id="PF13490"/>
    </source>
</evidence>
<feature type="domain" description="Putative zinc-finger" evidence="1">
    <location>
        <begin position="11"/>
        <end position="44"/>
    </location>
</feature>
<dbReference type="EMBL" id="CAFBPU010000003">
    <property type="protein sequence ID" value="CAB5020337.1"/>
    <property type="molecule type" value="Genomic_DNA"/>
</dbReference>
<evidence type="ECO:0000313" key="3">
    <source>
        <dbReference type="EMBL" id="CAB4940497.1"/>
    </source>
</evidence>
<proteinExistence type="predicted"/>
<sequence length="96" mass="10697">MSCGGHHDTPCGEVLDAVSAYLDGEMTEHERERISTHVEECSPCLREVGIYQEVKLLVARSCGCDHVPEEVRSRVLGRIRAVSVQWRTDSLDPSES</sequence>
<evidence type="ECO:0000313" key="2">
    <source>
        <dbReference type="EMBL" id="CAB4846484.1"/>
    </source>
</evidence>
<dbReference type="EMBL" id="CAFBND010000033">
    <property type="protein sequence ID" value="CAB4940497.1"/>
    <property type="molecule type" value="Genomic_DNA"/>
</dbReference>